<keyword evidence="5 7" id="KW-1133">Transmembrane helix</keyword>
<comment type="similarity">
    <text evidence="7">Belongs to the inorganic phosphate transporter (PiT) (TC 2.A.20) family.</text>
</comment>
<dbReference type="InterPro" id="IPR001204">
    <property type="entry name" value="Phos_transporter"/>
</dbReference>
<feature type="transmembrane region" description="Helical" evidence="7">
    <location>
        <begin position="87"/>
        <end position="104"/>
    </location>
</feature>
<dbReference type="EMBL" id="AMYB01000001">
    <property type="protein sequence ID" value="OAD08734.1"/>
    <property type="molecule type" value="Genomic_DNA"/>
</dbReference>
<evidence type="ECO:0000256" key="1">
    <source>
        <dbReference type="ARBA" id="ARBA00004141"/>
    </source>
</evidence>
<sequence>MMLPYDYTWIFAVGMVVAFADAFGIGANDVANSFATSVSSGSLTLMQACIVACFTEFGGAVLLGAETAETIKGGILAVENYVEQPEMLMLAMFSALIGSAFWVLTASRFGWPVSTTHSIVGAIIGTGIAAFGVDSIDWGFDGSFSGVAQIITSWFLSPVCAGVIAAIIYMITKYAILRQTESFKWGIRLVPVYFFFTAGIEAFYIIYKAPGGGSKEMGIGTIVGIAVGVAAFCAAFGQFCFCPWVVRKIKGRENLKLYHMFYIFLVKKQPTIDELVAAEERINSRPASIHSTTAASNDHEATVGSEVVPSGEINEKLNKLDTDSDIIQDENAATATTPQAKGGFFAQKFKFAKDKFVSAAMNGLNQDVRNLENEKLAHVHAHAEIFEDDAEYLFSFLQVITACMASFAHGSNDVSNAVGPISSIYDVWVNARVDVAGKVGIPIWILVYGGVGIDFGLAILGYRVMRAMGNNITYFTPSRGFCAELAAALTVLTCSQIGLPVSTTHCITGASAAIGLCNTNGYKAVNWKMLAWCFFSWFITLPVAGLVAGLMFAIMANAPHFI</sequence>
<dbReference type="STRING" id="747725.A0A168Q5Q7"/>
<evidence type="ECO:0000256" key="3">
    <source>
        <dbReference type="ARBA" id="ARBA00022592"/>
    </source>
</evidence>
<comment type="caution">
    <text evidence="8">The sequence shown here is derived from an EMBL/GenBank/DDBJ whole genome shotgun (WGS) entry which is preliminary data.</text>
</comment>
<proteinExistence type="inferred from homology"/>
<feature type="transmembrane region" description="Helical" evidence="7">
    <location>
        <begin position="116"/>
        <end position="133"/>
    </location>
</feature>
<keyword evidence="2 7" id="KW-0813">Transport</keyword>
<dbReference type="GO" id="GO:0035435">
    <property type="term" value="P:phosphate ion transmembrane transport"/>
    <property type="evidence" value="ECO:0007669"/>
    <property type="project" value="TreeGrafter"/>
</dbReference>
<dbReference type="Proteomes" id="UP000077051">
    <property type="component" value="Unassembled WGS sequence"/>
</dbReference>
<organism evidence="8 9">
    <name type="scientific">Mucor lusitanicus CBS 277.49</name>
    <dbReference type="NCBI Taxonomy" id="747725"/>
    <lineage>
        <taxon>Eukaryota</taxon>
        <taxon>Fungi</taxon>
        <taxon>Fungi incertae sedis</taxon>
        <taxon>Mucoromycota</taxon>
        <taxon>Mucoromycotina</taxon>
        <taxon>Mucoromycetes</taxon>
        <taxon>Mucorales</taxon>
        <taxon>Mucorineae</taxon>
        <taxon>Mucoraceae</taxon>
        <taxon>Mucor</taxon>
    </lineage>
</organism>
<evidence type="ECO:0000256" key="6">
    <source>
        <dbReference type="ARBA" id="ARBA00023136"/>
    </source>
</evidence>
<feature type="transmembrane region" description="Helical" evidence="7">
    <location>
        <begin position="392"/>
        <end position="410"/>
    </location>
</feature>
<feature type="transmembrane region" description="Helical" evidence="7">
    <location>
        <begin position="219"/>
        <end position="246"/>
    </location>
</feature>
<feature type="transmembrane region" description="Helical" evidence="7">
    <location>
        <begin position="441"/>
        <end position="462"/>
    </location>
</feature>
<comment type="function">
    <text evidence="7">Sodium-phosphate symporter.</text>
</comment>
<evidence type="ECO:0000256" key="7">
    <source>
        <dbReference type="RuleBase" id="RU363058"/>
    </source>
</evidence>
<dbReference type="GO" id="GO:0016020">
    <property type="term" value="C:membrane"/>
    <property type="evidence" value="ECO:0007669"/>
    <property type="project" value="UniProtKB-SubCell"/>
</dbReference>
<dbReference type="PANTHER" id="PTHR11101:SF80">
    <property type="entry name" value="PHOSPHATE TRANSPORTER"/>
    <property type="match status" value="1"/>
</dbReference>
<feature type="transmembrane region" description="Helical" evidence="7">
    <location>
        <begin position="153"/>
        <end position="177"/>
    </location>
</feature>
<evidence type="ECO:0000256" key="5">
    <source>
        <dbReference type="ARBA" id="ARBA00022989"/>
    </source>
</evidence>
<dbReference type="OrthoDB" id="260807at2759"/>
<comment type="subcellular location">
    <subcellularLocation>
        <location evidence="1 7">Membrane</location>
        <topology evidence="1 7">Multi-pass membrane protein</topology>
    </subcellularLocation>
</comment>
<dbReference type="GO" id="GO:0005315">
    <property type="term" value="F:phosphate transmembrane transporter activity"/>
    <property type="evidence" value="ECO:0007669"/>
    <property type="project" value="InterPro"/>
</dbReference>
<gene>
    <name evidence="8" type="ORF">MUCCIDRAFT_71465</name>
</gene>
<dbReference type="AlphaFoldDB" id="A0A168Q5Q7"/>
<dbReference type="PANTHER" id="PTHR11101">
    <property type="entry name" value="PHOSPHATE TRANSPORTER"/>
    <property type="match status" value="1"/>
</dbReference>
<dbReference type="Pfam" id="PF01384">
    <property type="entry name" value="PHO4"/>
    <property type="match status" value="1"/>
</dbReference>
<reference evidence="8 9" key="1">
    <citation type="submission" date="2015-06" db="EMBL/GenBank/DDBJ databases">
        <title>Expansion of signal transduction pathways in fungi by whole-genome duplication.</title>
        <authorList>
            <consortium name="DOE Joint Genome Institute"/>
            <person name="Corrochano L.M."/>
            <person name="Kuo A."/>
            <person name="Marcet-Houben M."/>
            <person name="Polaino S."/>
            <person name="Salamov A."/>
            <person name="Villalobos J.M."/>
            <person name="Alvarez M.I."/>
            <person name="Avalos J."/>
            <person name="Benito E.P."/>
            <person name="Benoit I."/>
            <person name="Burger G."/>
            <person name="Camino L.P."/>
            <person name="Canovas D."/>
            <person name="Cerda-Olmedo E."/>
            <person name="Cheng J.-F."/>
            <person name="Dominguez A."/>
            <person name="Elias M."/>
            <person name="Eslava A.P."/>
            <person name="Glaser F."/>
            <person name="Grimwood J."/>
            <person name="Gutierrez G."/>
            <person name="Heitman J."/>
            <person name="Henrissat B."/>
            <person name="Iturriaga E.A."/>
            <person name="Lang B.F."/>
            <person name="Lavin J.L."/>
            <person name="Lee S."/>
            <person name="Li W."/>
            <person name="Lindquist E."/>
            <person name="Lopez-Garcia S."/>
            <person name="Luque E.M."/>
            <person name="Marcos A.T."/>
            <person name="Martin J."/>
            <person name="Mccluskey K."/>
            <person name="Medina H.R."/>
            <person name="Miralles-Duran A."/>
            <person name="Miyazaki A."/>
            <person name="Munoz-Torres E."/>
            <person name="Oguiza J.A."/>
            <person name="Ohm R."/>
            <person name="Olmedo M."/>
            <person name="Orejas M."/>
            <person name="Ortiz-Castellanos L."/>
            <person name="Pisabarro A.G."/>
            <person name="Rodriguez-Romero J."/>
            <person name="Ruiz-Herrera J."/>
            <person name="Ruiz-Vazquez R."/>
            <person name="Sanz C."/>
            <person name="Schackwitz W."/>
            <person name="Schmutz J."/>
            <person name="Shahriari M."/>
            <person name="Shelest E."/>
            <person name="Silva-Franco F."/>
            <person name="Soanes D."/>
            <person name="Syed K."/>
            <person name="Tagua V.G."/>
            <person name="Talbot N.J."/>
            <person name="Thon M."/>
            <person name="De Vries R.P."/>
            <person name="Wiebenga A."/>
            <person name="Yadav J.S."/>
            <person name="Braun E.L."/>
            <person name="Baker S."/>
            <person name="Garre V."/>
            <person name="Horwitz B."/>
            <person name="Torres-Martinez S."/>
            <person name="Idnurm A."/>
            <person name="Herrera-Estrella A."/>
            <person name="Gabaldon T."/>
            <person name="Grigoriev I.V."/>
        </authorList>
    </citation>
    <scope>NUCLEOTIDE SEQUENCE [LARGE SCALE GENOMIC DNA]</scope>
    <source>
        <strain evidence="8 9">CBS 277.49</strain>
    </source>
</reference>
<feature type="transmembrane region" description="Helical" evidence="7">
    <location>
        <begin position="189"/>
        <end position="207"/>
    </location>
</feature>
<evidence type="ECO:0000256" key="4">
    <source>
        <dbReference type="ARBA" id="ARBA00022692"/>
    </source>
</evidence>
<keyword evidence="3 7" id="KW-0592">Phosphate transport</keyword>
<evidence type="ECO:0000256" key="2">
    <source>
        <dbReference type="ARBA" id="ARBA00022448"/>
    </source>
</evidence>
<feature type="transmembrane region" description="Helical" evidence="7">
    <location>
        <begin position="530"/>
        <end position="556"/>
    </location>
</feature>
<evidence type="ECO:0000313" key="9">
    <source>
        <dbReference type="Proteomes" id="UP000077051"/>
    </source>
</evidence>
<keyword evidence="6 7" id="KW-0472">Membrane</keyword>
<accession>A0A168Q5Q7</accession>
<keyword evidence="4 7" id="KW-0812">Transmembrane</keyword>
<name>A0A168Q5Q7_MUCCL</name>
<dbReference type="VEuPathDB" id="FungiDB:MUCCIDRAFT_71465"/>
<feature type="transmembrane region" description="Helical" evidence="7">
    <location>
        <begin position="7"/>
        <end position="27"/>
    </location>
</feature>
<evidence type="ECO:0000313" key="8">
    <source>
        <dbReference type="EMBL" id="OAD08734.1"/>
    </source>
</evidence>
<keyword evidence="9" id="KW-1185">Reference proteome</keyword>
<protein>
    <recommendedName>
        <fullName evidence="7">Phosphate transporter</fullName>
    </recommendedName>
</protein>